<dbReference type="AlphaFoldDB" id="A0A2K3QHV1"/>
<name>A0A2K3QHV1_9HYPO</name>
<dbReference type="OrthoDB" id="3364132at2759"/>
<dbReference type="STRING" id="45235.A0A2K3QHV1"/>
<protein>
    <recommendedName>
        <fullName evidence="1">DUF7918 domain-containing protein</fullName>
    </recommendedName>
</protein>
<dbReference type="EMBL" id="NRSZ01000461">
    <property type="protein sequence ID" value="PNY27099.1"/>
    <property type="molecule type" value="Genomic_DNA"/>
</dbReference>
<evidence type="ECO:0000259" key="1">
    <source>
        <dbReference type="Pfam" id="PF25534"/>
    </source>
</evidence>
<dbReference type="PANTHER" id="PTHR36223">
    <property type="entry name" value="BETA-LACTAMASE-TYPE TRANSPEPTIDASE FOLD DOMAIN CONTAINING PROTEIN"/>
    <property type="match status" value="1"/>
</dbReference>
<gene>
    <name evidence="2" type="ORF">TCAP_02975</name>
</gene>
<accession>A0A2K3QHV1</accession>
<feature type="domain" description="DUF7918" evidence="1">
    <location>
        <begin position="103"/>
        <end position="210"/>
    </location>
</feature>
<dbReference type="Proteomes" id="UP000236621">
    <property type="component" value="Unassembled WGS sequence"/>
</dbReference>
<evidence type="ECO:0000313" key="3">
    <source>
        <dbReference type="Proteomes" id="UP000236621"/>
    </source>
</evidence>
<proteinExistence type="predicted"/>
<comment type="caution">
    <text evidence="2">The sequence shown here is derived from an EMBL/GenBank/DDBJ whole genome shotgun (WGS) entry which is preliminary data.</text>
</comment>
<sequence length="284" mass="31050">MAVIPQIPGLTVKVKVAGQITTEYATSNEASDGDQGKPSGVPHTTCYIESASGVAFGVQVTLTSAFTFVAPYEALLVYFYIDGLWVRSTFVTTNSIDSERPLEDDARTRIANDAKTAESLGTIRITAHTAYGRTQSRAYVPPTLRDDADFELAEKSMKGKELSHGTSFPAGAVVARPTVAAFQHRHQLGEFVFKYRSRGALQRELIVPPSPAPTPVLDEIDGLSEAEVRRLARQMIRAKQENRCSEGRARIKRERGDADGVGHARELKMVRLDDGRVAVDLTDD</sequence>
<feature type="domain" description="DUF7918" evidence="1">
    <location>
        <begin position="9"/>
        <end position="96"/>
    </location>
</feature>
<dbReference type="PANTHER" id="PTHR36223:SF1">
    <property type="entry name" value="TRANSCRIPTION ELONGATION FACTOR EAF N-TERMINAL DOMAIN-CONTAINING PROTEIN"/>
    <property type="match status" value="1"/>
</dbReference>
<evidence type="ECO:0000313" key="2">
    <source>
        <dbReference type="EMBL" id="PNY27099.1"/>
    </source>
</evidence>
<dbReference type="InterPro" id="IPR057678">
    <property type="entry name" value="DUF7918"/>
</dbReference>
<organism evidence="2 3">
    <name type="scientific">Tolypocladium capitatum</name>
    <dbReference type="NCBI Taxonomy" id="45235"/>
    <lineage>
        <taxon>Eukaryota</taxon>
        <taxon>Fungi</taxon>
        <taxon>Dikarya</taxon>
        <taxon>Ascomycota</taxon>
        <taxon>Pezizomycotina</taxon>
        <taxon>Sordariomycetes</taxon>
        <taxon>Hypocreomycetidae</taxon>
        <taxon>Hypocreales</taxon>
        <taxon>Ophiocordycipitaceae</taxon>
        <taxon>Tolypocladium</taxon>
    </lineage>
</organism>
<dbReference type="Pfam" id="PF25534">
    <property type="entry name" value="DUF7918"/>
    <property type="match status" value="2"/>
</dbReference>
<keyword evidence="3" id="KW-1185">Reference proteome</keyword>
<reference evidence="2 3" key="1">
    <citation type="submission" date="2017-08" db="EMBL/GenBank/DDBJ databases">
        <title>Harnessing the power of phylogenomics to disentangle the directionality and signatures of interkingdom host jumping in the parasitic fungal genus Tolypocladium.</title>
        <authorList>
            <person name="Quandt C.A."/>
            <person name="Patterson W."/>
            <person name="Spatafora J.W."/>
        </authorList>
    </citation>
    <scope>NUCLEOTIDE SEQUENCE [LARGE SCALE GENOMIC DNA]</scope>
    <source>
        <strain evidence="2 3">CBS 113982</strain>
    </source>
</reference>